<dbReference type="AlphaFoldDB" id="A0A1H6KRX9"/>
<dbReference type="KEGG" id="agl:PYTT_0409"/>
<dbReference type="EMBL" id="LT629973">
    <property type="protein sequence ID" value="SEH74656.1"/>
    <property type="molecule type" value="Genomic_DNA"/>
</dbReference>
<organism evidence="1 2">
    <name type="scientific">Akkermansia glycaniphila</name>
    <dbReference type="NCBI Taxonomy" id="1679444"/>
    <lineage>
        <taxon>Bacteria</taxon>
        <taxon>Pseudomonadati</taxon>
        <taxon>Verrucomicrobiota</taxon>
        <taxon>Verrucomicrobiia</taxon>
        <taxon>Verrucomicrobiales</taxon>
        <taxon>Akkermansiaceae</taxon>
        <taxon>Akkermansia</taxon>
    </lineage>
</organism>
<name>A0A1H6KRX9_9BACT</name>
<reference evidence="2" key="1">
    <citation type="submission" date="2016-09" db="EMBL/GenBank/DDBJ databases">
        <authorList>
            <person name="Koehorst J."/>
        </authorList>
    </citation>
    <scope>NUCLEOTIDE SEQUENCE [LARGE SCALE GENOMIC DNA]</scope>
</reference>
<proteinExistence type="predicted"/>
<accession>A0A1H6KRX9</accession>
<sequence length="188" mass="21656">MLRCMPEIHQQHLAHLPLRPQWPRHRIRQLQNQRPLEPRIAPPQIPAITYIRTQQRRTAGKHQPPSAHPPVRPYAQHLQAIVRQCMRTGRYRVASPLFRLGRLQNRPPHGKRPRHLAQHLLPHGLVKHAAAPLLSRPVWVHGGGRRTGKQLQSRIAQRQNGIRFALHGKKPDACRTPNPATNPTMLHL</sequence>
<protein>
    <submittedName>
        <fullName evidence="1">Uncharacterized protein</fullName>
    </submittedName>
</protein>
<evidence type="ECO:0000313" key="1">
    <source>
        <dbReference type="EMBL" id="SEH74656.1"/>
    </source>
</evidence>
<evidence type="ECO:0000313" key="2">
    <source>
        <dbReference type="Proteomes" id="UP000176204"/>
    </source>
</evidence>
<gene>
    <name evidence="1" type="ORF">PYTT_0409</name>
</gene>
<dbReference type="Proteomes" id="UP000176204">
    <property type="component" value="Chromosome I"/>
</dbReference>
<keyword evidence="2" id="KW-1185">Reference proteome</keyword>